<proteinExistence type="predicted"/>
<name>A0A2K2DC51_BRADI</name>
<feature type="region of interest" description="Disordered" evidence="1">
    <location>
        <begin position="208"/>
        <end position="259"/>
    </location>
</feature>
<evidence type="ECO:0000313" key="3">
    <source>
        <dbReference type="EnsemblPlants" id="PNT71860"/>
    </source>
</evidence>
<reference evidence="2" key="2">
    <citation type="submission" date="2017-06" db="EMBL/GenBank/DDBJ databases">
        <title>WGS assembly of Brachypodium distachyon.</title>
        <authorList>
            <consortium name="The International Brachypodium Initiative"/>
            <person name="Lucas S."/>
            <person name="Harmon-Smith M."/>
            <person name="Lail K."/>
            <person name="Tice H."/>
            <person name="Grimwood J."/>
            <person name="Bruce D."/>
            <person name="Barry K."/>
            <person name="Shu S."/>
            <person name="Lindquist E."/>
            <person name="Wang M."/>
            <person name="Pitluck S."/>
            <person name="Vogel J.P."/>
            <person name="Garvin D.F."/>
            <person name="Mockler T.C."/>
            <person name="Schmutz J."/>
            <person name="Rokhsar D."/>
            <person name="Bevan M.W."/>
        </authorList>
    </citation>
    <scope>NUCLEOTIDE SEQUENCE</scope>
    <source>
        <strain evidence="2">Bd21</strain>
    </source>
</reference>
<evidence type="ECO:0000313" key="4">
    <source>
        <dbReference type="Proteomes" id="UP000008810"/>
    </source>
</evidence>
<reference evidence="2 3" key="1">
    <citation type="journal article" date="2010" name="Nature">
        <title>Genome sequencing and analysis of the model grass Brachypodium distachyon.</title>
        <authorList>
            <consortium name="International Brachypodium Initiative"/>
        </authorList>
    </citation>
    <scope>NUCLEOTIDE SEQUENCE [LARGE SCALE GENOMIC DNA]</scope>
    <source>
        <strain evidence="2 3">Bd21</strain>
    </source>
</reference>
<feature type="compositionally biased region" description="Low complexity" evidence="1">
    <location>
        <begin position="208"/>
        <end position="244"/>
    </location>
</feature>
<feature type="compositionally biased region" description="Low complexity" evidence="1">
    <location>
        <begin position="74"/>
        <end position="85"/>
    </location>
</feature>
<gene>
    <name evidence="2" type="ORF">BRADI_2g36534v3</name>
</gene>
<organism evidence="2">
    <name type="scientific">Brachypodium distachyon</name>
    <name type="common">Purple false brome</name>
    <name type="synonym">Trachynia distachya</name>
    <dbReference type="NCBI Taxonomy" id="15368"/>
    <lineage>
        <taxon>Eukaryota</taxon>
        <taxon>Viridiplantae</taxon>
        <taxon>Streptophyta</taxon>
        <taxon>Embryophyta</taxon>
        <taxon>Tracheophyta</taxon>
        <taxon>Spermatophyta</taxon>
        <taxon>Magnoliopsida</taxon>
        <taxon>Liliopsida</taxon>
        <taxon>Poales</taxon>
        <taxon>Poaceae</taxon>
        <taxon>BOP clade</taxon>
        <taxon>Pooideae</taxon>
        <taxon>Stipodae</taxon>
        <taxon>Brachypodieae</taxon>
        <taxon>Brachypodium</taxon>
    </lineage>
</organism>
<sequence>MPQEILSASTTVASSSTQPLYRRLRLHHKWTQKKLHHTSALTTSLHGRSTLLQHCTHLRPQPQIHATRRCPLRSSPSSSSGISTSCPDAACTPARRHRKEKAPAASLRRACSHLARPNRRHQHLPPNQRRRSTAATAPKPATTEPARAPDLAPLQTQMQPEPPPPRSPAPSRPPRLPSSPLCRRGPCVDLSPDRPTCRGRAALAAVPEGATATTAPAARCRASSATRLAPPRSASSPAPPASRLKPPPRDPPPPSAVRALPSGIIRRRRGREREIKEVWGRRRLGFCPSRPLERRLRTILL</sequence>
<dbReference type="InParanoid" id="A0A2K2DC51"/>
<accession>A0A2K2DC51</accession>
<keyword evidence="4" id="KW-1185">Reference proteome</keyword>
<dbReference type="AlphaFoldDB" id="A0A2K2DC51"/>
<dbReference type="Proteomes" id="UP000008810">
    <property type="component" value="Chromosome 2"/>
</dbReference>
<dbReference type="Gramene" id="PNT71860">
    <property type="protein sequence ID" value="PNT71860"/>
    <property type="gene ID" value="BRADI_2g36534v3"/>
</dbReference>
<reference evidence="3" key="3">
    <citation type="submission" date="2018-08" db="UniProtKB">
        <authorList>
            <consortium name="EnsemblPlants"/>
        </authorList>
    </citation>
    <scope>IDENTIFICATION</scope>
    <source>
        <strain evidence="3">cv. Bd21</strain>
    </source>
</reference>
<feature type="compositionally biased region" description="Pro residues" evidence="1">
    <location>
        <begin position="160"/>
        <end position="177"/>
    </location>
</feature>
<feature type="region of interest" description="Disordered" evidence="1">
    <location>
        <begin position="66"/>
        <end position="195"/>
    </location>
</feature>
<feature type="compositionally biased region" description="Low complexity" evidence="1">
    <location>
        <begin position="133"/>
        <end position="149"/>
    </location>
</feature>
<evidence type="ECO:0000313" key="2">
    <source>
        <dbReference type="EMBL" id="PNT71860.1"/>
    </source>
</evidence>
<dbReference type="EnsemblPlants" id="PNT71860">
    <property type="protein sequence ID" value="PNT71860"/>
    <property type="gene ID" value="BRADI_2g36534v3"/>
</dbReference>
<dbReference type="EMBL" id="CM000881">
    <property type="protein sequence ID" value="PNT71860.1"/>
    <property type="molecule type" value="Genomic_DNA"/>
</dbReference>
<evidence type="ECO:0000256" key="1">
    <source>
        <dbReference type="SAM" id="MobiDB-lite"/>
    </source>
</evidence>
<feature type="compositionally biased region" description="Basic residues" evidence="1">
    <location>
        <begin position="116"/>
        <end position="132"/>
    </location>
</feature>
<protein>
    <submittedName>
        <fullName evidence="2 3">Uncharacterized protein</fullName>
    </submittedName>
</protein>